<accession>A0A7W7SCL7</accession>
<reference evidence="5 6" key="1">
    <citation type="submission" date="2020-08" db="EMBL/GenBank/DDBJ databases">
        <title>Sequencing the genomes of 1000 actinobacteria strains.</title>
        <authorList>
            <person name="Klenk H.-P."/>
        </authorList>
    </citation>
    <scope>NUCLEOTIDE SEQUENCE [LARGE SCALE GENOMIC DNA]</scope>
    <source>
        <strain evidence="5 6">DSM 44786</strain>
    </source>
</reference>
<keyword evidence="1" id="KW-0813">Transport</keyword>
<dbReference type="InterPro" id="IPR003439">
    <property type="entry name" value="ABC_transporter-like_ATP-bd"/>
</dbReference>
<evidence type="ECO:0000256" key="1">
    <source>
        <dbReference type="ARBA" id="ARBA00022448"/>
    </source>
</evidence>
<evidence type="ECO:0000256" key="2">
    <source>
        <dbReference type="ARBA" id="ARBA00022741"/>
    </source>
</evidence>
<dbReference type="Gene3D" id="3.40.50.300">
    <property type="entry name" value="P-loop containing nucleotide triphosphate hydrolases"/>
    <property type="match status" value="1"/>
</dbReference>
<dbReference type="PANTHER" id="PTHR24220">
    <property type="entry name" value="IMPORT ATP-BINDING PROTEIN"/>
    <property type="match status" value="1"/>
</dbReference>
<gene>
    <name evidence="5" type="ORF">F4556_003540</name>
</gene>
<dbReference type="GO" id="GO:0005524">
    <property type="term" value="F:ATP binding"/>
    <property type="evidence" value="ECO:0007669"/>
    <property type="project" value="UniProtKB-KW"/>
</dbReference>
<dbReference type="InterPro" id="IPR015854">
    <property type="entry name" value="ABC_transpr_LolD-like"/>
</dbReference>
<proteinExistence type="predicted"/>
<dbReference type="AlphaFoldDB" id="A0A7W7SCL7"/>
<sequence length="234" mass="25044">MSTDVRPAPVIRLSGISRSFGGKPPFTALHPADLSVRQGEYLSVTGPSGSGKSVLLHLLGLLDTPSGGRYELDGIDTGALGDRDRSTLRGRRIGFVFQSFHLLPHRTAEENVVLAQVYHQVPRARRAEAAREALRLVGLTHRQDALPTTMSGGERQRVAIARALVNRPSLLLCDEPTGDLDSAGAGAVLDHFDELHAQGYTLVVISHDPAVAARAGRRVALRDGVLSEPTEAIS</sequence>
<evidence type="ECO:0000256" key="3">
    <source>
        <dbReference type="ARBA" id="ARBA00022840"/>
    </source>
</evidence>
<keyword evidence="3 5" id="KW-0067">ATP-binding</keyword>
<protein>
    <submittedName>
        <fullName evidence="5">Putative ABC transport system ATP-binding protein</fullName>
    </submittedName>
</protein>
<evidence type="ECO:0000259" key="4">
    <source>
        <dbReference type="PROSITE" id="PS50893"/>
    </source>
</evidence>
<feature type="domain" description="ABC transporter" evidence="4">
    <location>
        <begin position="11"/>
        <end position="234"/>
    </location>
</feature>
<dbReference type="CDD" id="cd03255">
    <property type="entry name" value="ABC_MJ0796_LolCDE_FtsE"/>
    <property type="match status" value="1"/>
</dbReference>
<name>A0A7W7SCL7_9ACTN</name>
<dbReference type="GO" id="GO:0005886">
    <property type="term" value="C:plasma membrane"/>
    <property type="evidence" value="ECO:0007669"/>
    <property type="project" value="TreeGrafter"/>
</dbReference>
<dbReference type="FunFam" id="3.40.50.300:FF:000032">
    <property type="entry name" value="Export ABC transporter ATP-binding protein"/>
    <property type="match status" value="1"/>
</dbReference>
<keyword evidence="2" id="KW-0547">Nucleotide-binding</keyword>
<organism evidence="5 6">
    <name type="scientific">Kitasatospora gansuensis</name>
    <dbReference type="NCBI Taxonomy" id="258050"/>
    <lineage>
        <taxon>Bacteria</taxon>
        <taxon>Bacillati</taxon>
        <taxon>Actinomycetota</taxon>
        <taxon>Actinomycetes</taxon>
        <taxon>Kitasatosporales</taxon>
        <taxon>Streptomycetaceae</taxon>
        <taxon>Kitasatospora</taxon>
    </lineage>
</organism>
<dbReference type="RefSeq" id="WP_184916847.1">
    <property type="nucleotide sequence ID" value="NZ_JACHJR010000001.1"/>
</dbReference>
<dbReference type="InterPro" id="IPR003593">
    <property type="entry name" value="AAA+_ATPase"/>
</dbReference>
<dbReference type="InterPro" id="IPR027417">
    <property type="entry name" value="P-loop_NTPase"/>
</dbReference>
<dbReference type="InterPro" id="IPR017871">
    <property type="entry name" value="ABC_transporter-like_CS"/>
</dbReference>
<evidence type="ECO:0000313" key="5">
    <source>
        <dbReference type="EMBL" id="MBB4948005.1"/>
    </source>
</evidence>
<dbReference type="GO" id="GO:0022857">
    <property type="term" value="F:transmembrane transporter activity"/>
    <property type="evidence" value="ECO:0007669"/>
    <property type="project" value="TreeGrafter"/>
</dbReference>
<dbReference type="SMART" id="SM00382">
    <property type="entry name" value="AAA"/>
    <property type="match status" value="1"/>
</dbReference>
<dbReference type="PROSITE" id="PS00211">
    <property type="entry name" value="ABC_TRANSPORTER_1"/>
    <property type="match status" value="1"/>
</dbReference>
<dbReference type="EMBL" id="JACHJR010000001">
    <property type="protein sequence ID" value="MBB4948005.1"/>
    <property type="molecule type" value="Genomic_DNA"/>
</dbReference>
<keyword evidence="6" id="KW-1185">Reference proteome</keyword>
<dbReference type="SUPFAM" id="SSF52540">
    <property type="entry name" value="P-loop containing nucleoside triphosphate hydrolases"/>
    <property type="match status" value="1"/>
</dbReference>
<dbReference type="GO" id="GO:0016887">
    <property type="term" value="F:ATP hydrolysis activity"/>
    <property type="evidence" value="ECO:0007669"/>
    <property type="project" value="InterPro"/>
</dbReference>
<evidence type="ECO:0000313" key="6">
    <source>
        <dbReference type="Proteomes" id="UP000573327"/>
    </source>
</evidence>
<dbReference type="Proteomes" id="UP000573327">
    <property type="component" value="Unassembled WGS sequence"/>
</dbReference>
<dbReference type="Pfam" id="PF00005">
    <property type="entry name" value="ABC_tran"/>
    <property type="match status" value="1"/>
</dbReference>
<dbReference type="InterPro" id="IPR017911">
    <property type="entry name" value="MacB-like_ATP-bd"/>
</dbReference>
<dbReference type="GO" id="GO:0098796">
    <property type="term" value="C:membrane protein complex"/>
    <property type="evidence" value="ECO:0007669"/>
    <property type="project" value="UniProtKB-ARBA"/>
</dbReference>
<dbReference type="PROSITE" id="PS50893">
    <property type="entry name" value="ABC_TRANSPORTER_2"/>
    <property type="match status" value="1"/>
</dbReference>
<comment type="caution">
    <text evidence="5">The sequence shown here is derived from an EMBL/GenBank/DDBJ whole genome shotgun (WGS) entry which is preliminary data.</text>
</comment>
<dbReference type="PANTHER" id="PTHR24220:SF86">
    <property type="entry name" value="ABC TRANSPORTER ABCH.1"/>
    <property type="match status" value="1"/>
</dbReference>